<dbReference type="SUPFAM" id="SSF46689">
    <property type="entry name" value="Homeodomain-like"/>
    <property type="match status" value="1"/>
</dbReference>
<accession>A0A6G0XBR0</accession>
<feature type="domain" description="HTH CENPB-type" evidence="3">
    <location>
        <begin position="90"/>
        <end position="161"/>
    </location>
</feature>
<dbReference type="InterPro" id="IPR006600">
    <property type="entry name" value="HTH_CenpB_DNA-bd_dom"/>
</dbReference>
<dbReference type="PROSITE" id="PS51253">
    <property type="entry name" value="HTH_CENPB"/>
    <property type="match status" value="1"/>
</dbReference>
<dbReference type="VEuPathDB" id="FungiDB:AeMF1_015745"/>
<dbReference type="InterPro" id="IPR050863">
    <property type="entry name" value="CenT-Element_Derived"/>
</dbReference>
<dbReference type="InterPro" id="IPR009057">
    <property type="entry name" value="Homeodomain-like_sf"/>
</dbReference>
<dbReference type="InterPro" id="IPR004875">
    <property type="entry name" value="DDE_SF_endonuclease_dom"/>
</dbReference>
<keyword evidence="5" id="KW-1185">Reference proteome</keyword>
<dbReference type="OrthoDB" id="125347at2759"/>
<feature type="region of interest" description="Disordered" evidence="2">
    <location>
        <begin position="1"/>
        <end position="24"/>
    </location>
</feature>
<sequence>MPSTPEVAKVKARRGRATDGAGKGNLTVEQKRRICEKHRSTPKITQKDLCRWAMLEFQLAKAPTQPTMSNILKHEHLFRESVGGAAFDLSRKTIRPTKFNHFDQALANWVLERHNKVNLTGDAIKEKGRELSAQMGLEGKLAFSNGWLSSFKQRHGFKKLGMPKTNTSNPMVAMNLIDSTATALIPQVMDFKLPDELTSVHIKELTQHYALKDIFSMDETGLFFRISPHVFADHDNLEVHFAQESKLTVALTCNADGSEMLEPFIIGDLSPPKDWRSQSAEKLGFNYVHNAKSKMTVYIFQNWLRDLNARMQFAQRSILLLIDNAPSHIVVGLELSNVRLIVFPHTMGSKAQPMHCGITTAFKCRYRMKHLAHAIDRNEEGAPDIYSVKQIQAMQWISEAWREVPKEVVVNCWRKANFVAAYHGEPVTNVEVLEKSTEDDLWSMLYCLQLGGVINIKELLNSRGENDVHKQLNEEFFDEPREALDEFKALDNALSVSQAVTDVTDDATGAESLPTLQEHLDAFRTVIRCLETSAPDQDEAQTLAEVLQFLKKKQLGLRLNRASTTTFTL</sequence>
<organism evidence="4 5">
    <name type="scientific">Aphanomyces euteiches</name>
    <dbReference type="NCBI Taxonomy" id="100861"/>
    <lineage>
        <taxon>Eukaryota</taxon>
        <taxon>Sar</taxon>
        <taxon>Stramenopiles</taxon>
        <taxon>Oomycota</taxon>
        <taxon>Saprolegniomycetes</taxon>
        <taxon>Saprolegniales</taxon>
        <taxon>Verrucalvaceae</taxon>
        <taxon>Aphanomyces</taxon>
    </lineage>
</organism>
<evidence type="ECO:0000256" key="1">
    <source>
        <dbReference type="ARBA" id="ARBA00023125"/>
    </source>
</evidence>
<evidence type="ECO:0000256" key="2">
    <source>
        <dbReference type="SAM" id="MobiDB-lite"/>
    </source>
</evidence>
<protein>
    <recommendedName>
        <fullName evidence="3">HTH CENPB-type domain-containing protein</fullName>
    </recommendedName>
</protein>
<dbReference type="Proteomes" id="UP000481153">
    <property type="component" value="Unassembled WGS sequence"/>
</dbReference>
<dbReference type="Pfam" id="PF03221">
    <property type="entry name" value="HTH_Tnp_Tc5"/>
    <property type="match status" value="1"/>
</dbReference>
<keyword evidence="1" id="KW-0238">DNA-binding</keyword>
<evidence type="ECO:0000259" key="3">
    <source>
        <dbReference type="PROSITE" id="PS51253"/>
    </source>
</evidence>
<dbReference type="GO" id="GO:0005634">
    <property type="term" value="C:nucleus"/>
    <property type="evidence" value="ECO:0007669"/>
    <property type="project" value="TreeGrafter"/>
</dbReference>
<dbReference type="GO" id="GO:0003677">
    <property type="term" value="F:DNA binding"/>
    <property type="evidence" value="ECO:0007669"/>
    <property type="project" value="UniProtKB-KW"/>
</dbReference>
<dbReference type="PANTHER" id="PTHR19303">
    <property type="entry name" value="TRANSPOSON"/>
    <property type="match status" value="1"/>
</dbReference>
<dbReference type="PANTHER" id="PTHR19303:SF73">
    <property type="entry name" value="PROTEIN PDC2"/>
    <property type="match status" value="1"/>
</dbReference>
<evidence type="ECO:0000313" key="5">
    <source>
        <dbReference type="Proteomes" id="UP000481153"/>
    </source>
</evidence>
<name>A0A6G0XBR0_9STRA</name>
<reference evidence="4 5" key="1">
    <citation type="submission" date="2019-07" db="EMBL/GenBank/DDBJ databases">
        <title>Genomics analysis of Aphanomyces spp. identifies a new class of oomycete effector associated with host adaptation.</title>
        <authorList>
            <person name="Gaulin E."/>
        </authorList>
    </citation>
    <scope>NUCLEOTIDE SEQUENCE [LARGE SCALE GENOMIC DNA]</scope>
    <source>
        <strain evidence="4 5">ATCC 201684</strain>
    </source>
</reference>
<dbReference type="Pfam" id="PF03184">
    <property type="entry name" value="DDE_1"/>
    <property type="match status" value="1"/>
</dbReference>
<proteinExistence type="predicted"/>
<evidence type="ECO:0000313" key="4">
    <source>
        <dbReference type="EMBL" id="KAF0737453.1"/>
    </source>
</evidence>
<comment type="caution">
    <text evidence="4">The sequence shown here is derived from an EMBL/GenBank/DDBJ whole genome shotgun (WGS) entry which is preliminary data.</text>
</comment>
<dbReference type="AlphaFoldDB" id="A0A6G0XBR0"/>
<dbReference type="Gene3D" id="1.10.10.60">
    <property type="entry name" value="Homeodomain-like"/>
    <property type="match status" value="2"/>
</dbReference>
<dbReference type="SMART" id="SM00674">
    <property type="entry name" value="CENPB"/>
    <property type="match status" value="1"/>
</dbReference>
<dbReference type="EMBL" id="VJMJ01000084">
    <property type="protein sequence ID" value="KAF0737453.1"/>
    <property type="molecule type" value="Genomic_DNA"/>
</dbReference>
<gene>
    <name evidence="4" type="ORF">Ae201684_006615</name>
</gene>